<sequence length="26" mass="2909">MRAPSCHACLCLVTQTETRHVSSCFQ</sequence>
<gene>
    <name evidence="1" type="ORF">MAR_033841</name>
</gene>
<reference evidence="1" key="1">
    <citation type="submission" date="2022-11" db="EMBL/GenBank/DDBJ databases">
        <title>Centuries of genome instability and evolution in soft-shell clam transmissible cancer (bioRxiv).</title>
        <authorList>
            <person name="Hart S.F.M."/>
            <person name="Yonemitsu M.A."/>
            <person name="Giersch R.M."/>
            <person name="Beal B.F."/>
            <person name="Arriagada G."/>
            <person name="Davis B.W."/>
            <person name="Ostrander E.A."/>
            <person name="Goff S.P."/>
            <person name="Metzger M.J."/>
        </authorList>
    </citation>
    <scope>NUCLEOTIDE SEQUENCE</scope>
    <source>
        <strain evidence="1">MELC-2E11</strain>
        <tissue evidence="1">Siphon/mantle</tissue>
    </source>
</reference>
<protein>
    <submittedName>
        <fullName evidence="1">Uncharacterized protein</fullName>
    </submittedName>
</protein>
<organism evidence="1 2">
    <name type="scientific">Mya arenaria</name>
    <name type="common">Soft-shell clam</name>
    <dbReference type="NCBI Taxonomy" id="6604"/>
    <lineage>
        <taxon>Eukaryota</taxon>
        <taxon>Metazoa</taxon>
        <taxon>Spiralia</taxon>
        <taxon>Lophotrochozoa</taxon>
        <taxon>Mollusca</taxon>
        <taxon>Bivalvia</taxon>
        <taxon>Autobranchia</taxon>
        <taxon>Heteroconchia</taxon>
        <taxon>Euheterodonta</taxon>
        <taxon>Imparidentia</taxon>
        <taxon>Neoheterodontei</taxon>
        <taxon>Myida</taxon>
        <taxon>Myoidea</taxon>
        <taxon>Myidae</taxon>
        <taxon>Mya</taxon>
    </lineage>
</organism>
<proteinExistence type="predicted"/>
<accession>A0ABY7GD87</accession>
<keyword evidence="2" id="KW-1185">Reference proteome</keyword>
<dbReference type="Proteomes" id="UP001164746">
    <property type="component" value="Chromosome 17"/>
</dbReference>
<evidence type="ECO:0000313" key="2">
    <source>
        <dbReference type="Proteomes" id="UP001164746"/>
    </source>
</evidence>
<dbReference type="EMBL" id="CP111028">
    <property type="protein sequence ID" value="WAR31299.1"/>
    <property type="molecule type" value="Genomic_DNA"/>
</dbReference>
<evidence type="ECO:0000313" key="1">
    <source>
        <dbReference type="EMBL" id="WAR31299.1"/>
    </source>
</evidence>
<name>A0ABY7GD87_MYAAR</name>